<dbReference type="CDD" id="cd21177">
    <property type="entry name" value="LPMO_AA10"/>
    <property type="match status" value="1"/>
</dbReference>
<evidence type="ECO:0000259" key="3">
    <source>
        <dbReference type="Pfam" id="PF03067"/>
    </source>
</evidence>
<evidence type="ECO:0000256" key="1">
    <source>
        <dbReference type="ARBA" id="ARBA00022729"/>
    </source>
</evidence>
<dbReference type="RefSeq" id="WP_141995654.1">
    <property type="nucleotide sequence ID" value="NZ_VFML01000001.1"/>
</dbReference>
<feature type="signal peptide" evidence="2">
    <location>
        <begin position="1"/>
        <end position="33"/>
    </location>
</feature>
<protein>
    <submittedName>
        <fullName evidence="4">Chitin-binding protein</fullName>
    </submittedName>
</protein>
<accession>A0A542DCG5</accession>
<dbReference type="PANTHER" id="PTHR34823">
    <property type="entry name" value="GLCNAC-BINDING PROTEIN A"/>
    <property type="match status" value="1"/>
</dbReference>
<gene>
    <name evidence="4" type="ORF">FB471_0411</name>
</gene>
<dbReference type="PANTHER" id="PTHR34823:SF1">
    <property type="entry name" value="CHITIN-BINDING TYPE-4 DOMAIN-CONTAINING PROTEIN"/>
    <property type="match status" value="1"/>
</dbReference>
<keyword evidence="5" id="KW-1185">Reference proteome</keyword>
<name>A0A542DCG5_AMYCI</name>
<dbReference type="Proteomes" id="UP000320876">
    <property type="component" value="Unassembled WGS sequence"/>
</dbReference>
<organism evidence="4 5">
    <name type="scientific">Amycolatopsis cihanbeyliensis</name>
    <dbReference type="NCBI Taxonomy" id="1128664"/>
    <lineage>
        <taxon>Bacteria</taxon>
        <taxon>Bacillati</taxon>
        <taxon>Actinomycetota</taxon>
        <taxon>Actinomycetes</taxon>
        <taxon>Pseudonocardiales</taxon>
        <taxon>Pseudonocardiaceae</taxon>
        <taxon>Amycolatopsis</taxon>
    </lineage>
</organism>
<dbReference type="InterPro" id="IPR004302">
    <property type="entry name" value="Cellulose/chitin-bd_N"/>
</dbReference>
<dbReference type="InterPro" id="IPR051024">
    <property type="entry name" value="GlcNAc_Chitin_IntDeg"/>
</dbReference>
<comment type="caution">
    <text evidence="4">The sequence shown here is derived from an EMBL/GenBank/DDBJ whole genome shotgun (WGS) entry which is preliminary data.</text>
</comment>
<feature type="domain" description="Chitin-binding type-4" evidence="3">
    <location>
        <begin position="34"/>
        <end position="212"/>
    </location>
</feature>
<dbReference type="SUPFAM" id="SSF81296">
    <property type="entry name" value="E set domains"/>
    <property type="match status" value="1"/>
</dbReference>
<keyword evidence="1 2" id="KW-0732">Signal</keyword>
<dbReference type="EMBL" id="VFML01000001">
    <property type="protein sequence ID" value="TQJ00762.1"/>
    <property type="molecule type" value="Genomic_DNA"/>
</dbReference>
<dbReference type="InterPro" id="IPR014756">
    <property type="entry name" value="Ig_E-set"/>
</dbReference>
<reference evidence="4 5" key="1">
    <citation type="submission" date="2019-06" db="EMBL/GenBank/DDBJ databases">
        <title>Sequencing the genomes of 1000 actinobacteria strains.</title>
        <authorList>
            <person name="Klenk H.-P."/>
        </authorList>
    </citation>
    <scope>NUCLEOTIDE SEQUENCE [LARGE SCALE GENOMIC DNA]</scope>
    <source>
        <strain evidence="4 5">DSM 45679</strain>
    </source>
</reference>
<dbReference type="Gene3D" id="2.70.50.50">
    <property type="entry name" value="chitin-binding protein cbp21"/>
    <property type="match status" value="1"/>
</dbReference>
<evidence type="ECO:0000256" key="2">
    <source>
        <dbReference type="SAM" id="SignalP"/>
    </source>
</evidence>
<evidence type="ECO:0000313" key="5">
    <source>
        <dbReference type="Proteomes" id="UP000320876"/>
    </source>
</evidence>
<dbReference type="Pfam" id="PF03067">
    <property type="entry name" value="LPMO_10"/>
    <property type="match status" value="1"/>
</dbReference>
<feature type="chain" id="PRO_5021728447" evidence="2">
    <location>
        <begin position="34"/>
        <end position="217"/>
    </location>
</feature>
<dbReference type="OrthoDB" id="5179374at2"/>
<proteinExistence type="predicted"/>
<dbReference type="AlphaFoldDB" id="A0A542DCG5"/>
<evidence type="ECO:0000313" key="4">
    <source>
        <dbReference type="EMBL" id="TQJ00762.1"/>
    </source>
</evidence>
<sequence length="217" mass="24107">MRRRKTRSLTLLTAFTGALVLGSSLLTAGVAGAHGSMGDPVSRVYNCYLEGPESPDSAACKAAVAASGSWVFYDWNEVNQPNANGRHREIIPDGQLCSAGRSKYRGLDLPRADWEATPMPTGGEYTFQYLAAVPHRGYFELYVTRDGYDPTRPLRWSDLELFHRVDNPPLVNRSYQIRATLPEGKTGRHLIYSIWQRVLPDSGEAFYTCSDVVFGGR</sequence>